<proteinExistence type="predicted"/>
<evidence type="ECO:0000313" key="2">
    <source>
        <dbReference type="EMBL" id="MBC5730031.1"/>
    </source>
</evidence>
<evidence type="ECO:0000313" key="3">
    <source>
        <dbReference type="Proteomes" id="UP000660021"/>
    </source>
</evidence>
<dbReference type="Proteomes" id="UP000660021">
    <property type="component" value="Unassembled WGS sequence"/>
</dbReference>
<organism evidence="2 3">
    <name type="scientific">Pseudoflavonifractor hominis</name>
    <dbReference type="NCBI Taxonomy" id="2763059"/>
    <lineage>
        <taxon>Bacteria</taxon>
        <taxon>Bacillati</taxon>
        <taxon>Bacillota</taxon>
        <taxon>Clostridia</taxon>
        <taxon>Eubacteriales</taxon>
        <taxon>Oscillospiraceae</taxon>
        <taxon>Pseudoflavonifractor</taxon>
    </lineage>
</organism>
<keyword evidence="3" id="KW-1185">Reference proteome</keyword>
<name>A0ABR7HRH4_9FIRM</name>
<accession>A0ABR7HRH4</accession>
<dbReference type="Gene3D" id="3.10.620.30">
    <property type="match status" value="1"/>
</dbReference>
<dbReference type="PANTHER" id="PTHR33490">
    <property type="entry name" value="BLR5614 PROTEIN-RELATED"/>
    <property type="match status" value="1"/>
</dbReference>
<protein>
    <submittedName>
        <fullName evidence="2">Transglutaminase domain-containing protein</fullName>
    </submittedName>
</protein>
<dbReference type="SUPFAM" id="SSF54001">
    <property type="entry name" value="Cysteine proteinases"/>
    <property type="match status" value="1"/>
</dbReference>
<reference evidence="2 3" key="1">
    <citation type="submission" date="2020-08" db="EMBL/GenBank/DDBJ databases">
        <title>Genome public.</title>
        <authorList>
            <person name="Liu C."/>
            <person name="Sun Q."/>
        </authorList>
    </citation>
    <scope>NUCLEOTIDE SEQUENCE [LARGE SCALE GENOMIC DNA]</scope>
    <source>
        <strain evidence="2 3">New-38</strain>
    </source>
</reference>
<comment type="caution">
    <text evidence="2">The sequence shown here is derived from an EMBL/GenBank/DDBJ whole genome shotgun (WGS) entry which is preliminary data.</text>
</comment>
<dbReference type="PANTHER" id="PTHR33490:SF6">
    <property type="entry name" value="SLL1049 PROTEIN"/>
    <property type="match status" value="1"/>
</dbReference>
<evidence type="ECO:0000259" key="1">
    <source>
        <dbReference type="SMART" id="SM00460"/>
    </source>
</evidence>
<dbReference type="SMART" id="SM00460">
    <property type="entry name" value="TGc"/>
    <property type="match status" value="1"/>
</dbReference>
<dbReference type="EMBL" id="JACOPR010000002">
    <property type="protein sequence ID" value="MBC5730031.1"/>
    <property type="molecule type" value="Genomic_DNA"/>
</dbReference>
<sequence>MQSGVTVLSNAKAAVDTSNLSEGFIQVKYTGGKNVRIKVQITKSGGTTYTYNLNNTGSYETFPLTEGDGSYTVKVFENTSGTKYAQAYSTSVSLKLRNQFLPFLYPNQYVNFTEKSTTVAKGKEIVQNAGATDDLAKVSAIFNWVTSNFSYDYDLAANPPTGYLPDVDKVLAARKGICFDYAAVMATMLRSQDIPCKLVVGYAGKIYHAWIDVYVEGVGWIKNAIYFDGKSWTMMDPTFVSTGKGSASIMKYVTTPSNYSQKYAY</sequence>
<dbReference type="Pfam" id="PF01841">
    <property type="entry name" value="Transglut_core"/>
    <property type="match status" value="1"/>
</dbReference>
<dbReference type="InterPro" id="IPR038765">
    <property type="entry name" value="Papain-like_cys_pep_sf"/>
</dbReference>
<gene>
    <name evidence="2" type="ORF">H8S34_04195</name>
</gene>
<feature type="domain" description="Transglutaminase-like" evidence="1">
    <location>
        <begin position="170"/>
        <end position="239"/>
    </location>
</feature>
<dbReference type="InterPro" id="IPR002931">
    <property type="entry name" value="Transglutaminase-like"/>
</dbReference>